<protein>
    <submittedName>
        <fullName evidence="2">DUF4124 domain-containing protein</fullName>
    </submittedName>
</protein>
<dbReference type="EMBL" id="JACSQJ010000001">
    <property type="protein sequence ID" value="MBD7986565.1"/>
    <property type="molecule type" value="Genomic_DNA"/>
</dbReference>
<keyword evidence="3" id="KW-1185">Reference proteome</keyword>
<proteinExistence type="predicted"/>
<dbReference type="Proteomes" id="UP000647183">
    <property type="component" value="Unassembled WGS sequence"/>
</dbReference>
<evidence type="ECO:0000313" key="2">
    <source>
        <dbReference type="EMBL" id="MBD7986565.1"/>
    </source>
</evidence>
<gene>
    <name evidence="2" type="ORF">H9645_00805</name>
</gene>
<reference evidence="2 3" key="1">
    <citation type="submission" date="2020-08" db="EMBL/GenBank/DDBJ databases">
        <title>A Genomic Blueprint of the Chicken Gut Microbiome.</title>
        <authorList>
            <person name="Gilroy R."/>
            <person name="Ravi A."/>
            <person name="Getino M."/>
            <person name="Pursley I."/>
            <person name="Horton D.L."/>
            <person name="Alikhan N.-F."/>
            <person name="Baker D."/>
            <person name="Gharbi K."/>
            <person name="Hall N."/>
            <person name="Watson M."/>
            <person name="Adriaenssens E.M."/>
            <person name="Foster-Nyarko E."/>
            <person name="Jarju S."/>
            <person name="Secka A."/>
            <person name="Antonio M."/>
            <person name="Oren A."/>
            <person name="Chaudhuri R."/>
            <person name="La Ragione R.M."/>
            <person name="Hildebrand F."/>
            <person name="Pallen M.J."/>
        </authorList>
    </citation>
    <scope>NUCLEOTIDE SEQUENCE [LARGE SCALE GENOMIC DNA]</scope>
    <source>
        <strain evidence="2 3">Sa2BVA3</strain>
    </source>
</reference>
<accession>A0ABR8UFG5</accession>
<dbReference type="RefSeq" id="WP_191727843.1">
    <property type="nucleotide sequence ID" value="NZ_JACSQJ010000001.1"/>
</dbReference>
<feature type="compositionally biased region" description="Basic and acidic residues" evidence="1">
    <location>
        <begin position="76"/>
        <end position="87"/>
    </location>
</feature>
<name>A0ABR8UFG5_9GAMM</name>
<comment type="caution">
    <text evidence="2">The sequence shown here is derived from an EMBL/GenBank/DDBJ whole genome shotgun (WGS) entry which is preliminary data.</text>
</comment>
<evidence type="ECO:0000313" key="3">
    <source>
        <dbReference type="Proteomes" id="UP000647183"/>
    </source>
</evidence>
<sequence>MTAVPASAQTVQKCVAVDGHVTLTSGACGAGQRLAASYGAVPEPVVKAAARPRPVAESRTPRVAARSGGSTTRTKRTPDRCQAARDRRERTLQRVGLKRTFDLLRRLDDEVWQACR</sequence>
<feature type="region of interest" description="Disordered" evidence="1">
    <location>
        <begin position="49"/>
        <end position="87"/>
    </location>
</feature>
<evidence type="ECO:0000256" key="1">
    <source>
        <dbReference type="SAM" id="MobiDB-lite"/>
    </source>
</evidence>
<organism evidence="2 3">
    <name type="scientific">Luteimonas colneyensis</name>
    <dbReference type="NCBI Taxonomy" id="2762230"/>
    <lineage>
        <taxon>Bacteria</taxon>
        <taxon>Pseudomonadati</taxon>
        <taxon>Pseudomonadota</taxon>
        <taxon>Gammaproteobacteria</taxon>
        <taxon>Lysobacterales</taxon>
        <taxon>Lysobacteraceae</taxon>
        <taxon>Luteimonas</taxon>
    </lineage>
</organism>